<name>A0A9W6D4N9_9BACT</name>
<evidence type="ECO:0000313" key="2">
    <source>
        <dbReference type="Proteomes" id="UP001144372"/>
    </source>
</evidence>
<organism evidence="1 2">
    <name type="scientific">Desulforhabdus amnigena</name>
    <dbReference type="NCBI Taxonomy" id="40218"/>
    <lineage>
        <taxon>Bacteria</taxon>
        <taxon>Pseudomonadati</taxon>
        <taxon>Thermodesulfobacteriota</taxon>
        <taxon>Syntrophobacteria</taxon>
        <taxon>Syntrophobacterales</taxon>
        <taxon>Syntrophobacteraceae</taxon>
        <taxon>Desulforhabdus</taxon>
    </lineage>
</organism>
<evidence type="ECO:0000313" key="1">
    <source>
        <dbReference type="EMBL" id="GLI34824.1"/>
    </source>
</evidence>
<sequence>MKSQDDAKKQNAPRRTGLEMNCHRCGRALPLLHPHIMVERMDENENLICEWCYEEYYASKNKD</sequence>
<comment type="caution">
    <text evidence="1">The sequence shown here is derived from an EMBL/GenBank/DDBJ whole genome shotgun (WGS) entry which is preliminary data.</text>
</comment>
<protein>
    <submittedName>
        <fullName evidence="1">Uncharacterized protein</fullName>
    </submittedName>
</protein>
<dbReference type="EMBL" id="BSDR01000001">
    <property type="protein sequence ID" value="GLI34824.1"/>
    <property type="molecule type" value="Genomic_DNA"/>
</dbReference>
<keyword evidence="2" id="KW-1185">Reference proteome</keyword>
<proteinExistence type="predicted"/>
<dbReference type="RefSeq" id="WP_281794244.1">
    <property type="nucleotide sequence ID" value="NZ_BSDR01000001.1"/>
</dbReference>
<dbReference type="AlphaFoldDB" id="A0A9W6D4N9"/>
<gene>
    <name evidence="1" type="ORF">DAMNIGENAA_22570</name>
</gene>
<dbReference type="Proteomes" id="UP001144372">
    <property type="component" value="Unassembled WGS sequence"/>
</dbReference>
<accession>A0A9W6D4N9</accession>
<reference evidence="1" key="1">
    <citation type="submission" date="2022-12" db="EMBL/GenBank/DDBJ databases">
        <title>Reference genome sequencing for broad-spectrum identification of bacterial and archaeal isolates by mass spectrometry.</title>
        <authorList>
            <person name="Sekiguchi Y."/>
            <person name="Tourlousse D.M."/>
        </authorList>
    </citation>
    <scope>NUCLEOTIDE SEQUENCE</scope>
    <source>
        <strain evidence="1">ASRB1</strain>
    </source>
</reference>